<evidence type="ECO:0000313" key="13">
    <source>
        <dbReference type="EMBL" id="SUZ78071.1"/>
    </source>
</evidence>
<sequence>MYKERKKKPKKKFGNFPYISVIFSVSLSLLLLGIFSFFLLSSLQVKTLIEKNTEINIYLNKNLSINTIDQIKRTLYIKDYVLVNDESTLEHISSEIAAQEFSKELGEDFTKFLGNNPLRDLIILKINPKYFSSSQLTFVEEDILKISGVYEVDYSKDLISNINKNITSISLVFIGIFIVLFLISIILINNTLRIALFSQRFLIRSMQLVGATSNYILKPFLLRGMFYGVISGLIASVLLFVIITLANDKLNGLNSIATTEQLSIIFISLMLTGIVIVVISTYTSVNKYLNSSLDELYN</sequence>
<evidence type="ECO:0000259" key="12">
    <source>
        <dbReference type="Pfam" id="PF18075"/>
    </source>
</evidence>
<evidence type="ECO:0000256" key="4">
    <source>
        <dbReference type="ARBA" id="ARBA00022475"/>
    </source>
</evidence>
<evidence type="ECO:0000256" key="2">
    <source>
        <dbReference type="ARBA" id="ARBA00007379"/>
    </source>
</evidence>
<keyword evidence="5" id="KW-0132">Cell division</keyword>
<comment type="similarity">
    <text evidence="2">Belongs to the ABC-4 integral membrane protein family. FtsX subfamily.</text>
</comment>
<feature type="transmembrane region" description="Helical" evidence="10">
    <location>
        <begin position="169"/>
        <end position="189"/>
    </location>
</feature>
<evidence type="ECO:0000256" key="6">
    <source>
        <dbReference type="ARBA" id="ARBA00022692"/>
    </source>
</evidence>
<feature type="transmembrane region" description="Helical" evidence="10">
    <location>
        <begin position="264"/>
        <end position="285"/>
    </location>
</feature>
<evidence type="ECO:0000259" key="11">
    <source>
        <dbReference type="Pfam" id="PF02687"/>
    </source>
</evidence>
<evidence type="ECO:0000256" key="5">
    <source>
        <dbReference type="ARBA" id="ARBA00022618"/>
    </source>
</evidence>
<evidence type="ECO:0000256" key="9">
    <source>
        <dbReference type="ARBA" id="ARBA00023306"/>
    </source>
</evidence>
<feature type="domain" description="ABC3 transporter permease C-terminal" evidence="11">
    <location>
        <begin position="176"/>
        <end position="292"/>
    </location>
</feature>
<protein>
    <recommendedName>
        <fullName evidence="3">Cell division protein FtsX</fullName>
    </recommendedName>
</protein>
<dbReference type="GO" id="GO:0005886">
    <property type="term" value="C:plasma membrane"/>
    <property type="evidence" value="ECO:0007669"/>
    <property type="project" value="UniProtKB-SubCell"/>
</dbReference>
<keyword evidence="9" id="KW-0131">Cell cycle</keyword>
<dbReference type="Pfam" id="PF02687">
    <property type="entry name" value="FtsX"/>
    <property type="match status" value="1"/>
</dbReference>
<evidence type="ECO:0000256" key="8">
    <source>
        <dbReference type="ARBA" id="ARBA00023136"/>
    </source>
</evidence>
<dbReference type="InterPro" id="IPR003838">
    <property type="entry name" value="ABC3_permease_C"/>
</dbReference>
<keyword evidence="4" id="KW-1003">Cell membrane</keyword>
<keyword evidence="6 10" id="KW-0812">Transmembrane</keyword>
<dbReference type="InterPro" id="IPR004513">
    <property type="entry name" value="FtsX"/>
</dbReference>
<dbReference type="EMBL" id="UINC01001339">
    <property type="protein sequence ID" value="SUZ78071.1"/>
    <property type="molecule type" value="Genomic_DNA"/>
</dbReference>
<name>A0A381QFH3_9ZZZZ</name>
<comment type="subcellular location">
    <subcellularLocation>
        <location evidence="1">Cell membrane</location>
        <topology evidence="1">Multi-pass membrane protein</topology>
    </subcellularLocation>
</comment>
<dbReference type="PIRSF" id="PIRSF003097">
    <property type="entry name" value="FtsX"/>
    <property type="match status" value="1"/>
</dbReference>
<keyword evidence="8 10" id="KW-0472">Membrane</keyword>
<dbReference type="PANTHER" id="PTHR47755:SF1">
    <property type="entry name" value="CELL DIVISION PROTEIN FTSX"/>
    <property type="match status" value="1"/>
</dbReference>
<dbReference type="GO" id="GO:0051301">
    <property type="term" value="P:cell division"/>
    <property type="evidence" value="ECO:0007669"/>
    <property type="project" value="UniProtKB-KW"/>
</dbReference>
<dbReference type="AlphaFoldDB" id="A0A381QFH3"/>
<feature type="transmembrane region" description="Helical" evidence="10">
    <location>
        <begin position="21"/>
        <end position="40"/>
    </location>
</feature>
<evidence type="ECO:0000256" key="1">
    <source>
        <dbReference type="ARBA" id="ARBA00004651"/>
    </source>
</evidence>
<keyword evidence="7 10" id="KW-1133">Transmembrane helix</keyword>
<reference evidence="13" key="1">
    <citation type="submission" date="2018-05" db="EMBL/GenBank/DDBJ databases">
        <authorList>
            <person name="Lanie J.A."/>
            <person name="Ng W.-L."/>
            <person name="Kazmierczak K.M."/>
            <person name="Andrzejewski T.M."/>
            <person name="Davidsen T.M."/>
            <person name="Wayne K.J."/>
            <person name="Tettelin H."/>
            <person name="Glass J.I."/>
            <person name="Rusch D."/>
            <person name="Podicherti R."/>
            <person name="Tsui H.-C.T."/>
            <person name="Winkler M.E."/>
        </authorList>
    </citation>
    <scope>NUCLEOTIDE SEQUENCE</scope>
</reference>
<feature type="domain" description="FtsX extracellular" evidence="12">
    <location>
        <begin position="54"/>
        <end position="152"/>
    </location>
</feature>
<accession>A0A381QFH3</accession>
<evidence type="ECO:0000256" key="10">
    <source>
        <dbReference type="SAM" id="Phobius"/>
    </source>
</evidence>
<dbReference type="PANTHER" id="PTHR47755">
    <property type="entry name" value="CELL DIVISION PROTEIN FTSX"/>
    <property type="match status" value="1"/>
</dbReference>
<feature type="transmembrane region" description="Helical" evidence="10">
    <location>
        <begin position="224"/>
        <end position="243"/>
    </location>
</feature>
<proteinExistence type="inferred from homology"/>
<dbReference type="InterPro" id="IPR040690">
    <property type="entry name" value="FtsX_ECD"/>
</dbReference>
<gene>
    <name evidence="13" type="ORF">METZ01_LOCUS30925</name>
</gene>
<evidence type="ECO:0000256" key="7">
    <source>
        <dbReference type="ARBA" id="ARBA00022989"/>
    </source>
</evidence>
<organism evidence="13">
    <name type="scientific">marine metagenome</name>
    <dbReference type="NCBI Taxonomy" id="408172"/>
    <lineage>
        <taxon>unclassified sequences</taxon>
        <taxon>metagenomes</taxon>
        <taxon>ecological metagenomes</taxon>
    </lineage>
</organism>
<dbReference type="Pfam" id="PF18075">
    <property type="entry name" value="FtsX_ECD"/>
    <property type="match status" value="1"/>
</dbReference>
<evidence type="ECO:0000256" key="3">
    <source>
        <dbReference type="ARBA" id="ARBA00021907"/>
    </source>
</evidence>